<evidence type="ECO:0000313" key="2">
    <source>
        <dbReference type="Proteomes" id="UP000611762"/>
    </source>
</evidence>
<dbReference type="InterPro" id="IPR008792">
    <property type="entry name" value="PQQD"/>
</dbReference>
<dbReference type="Proteomes" id="UP000611762">
    <property type="component" value="Unassembled WGS sequence"/>
</dbReference>
<sequence length="89" mass="9937">MKIKDGFLVKKIVDDYLVVPTGDNIVDFAVAVSLNESGAFLWEQLKSDRTKEDLVRALMAEYEAVDNATAEKDVVEFISLLKSHGFLSE</sequence>
<organism evidence="1 2">
    <name type="scientific">Congzhengia minquanensis</name>
    <dbReference type="NCBI Taxonomy" id="2763657"/>
    <lineage>
        <taxon>Bacteria</taxon>
        <taxon>Bacillati</taxon>
        <taxon>Bacillota</taxon>
        <taxon>Clostridia</taxon>
        <taxon>Eubacteriales</taxon>
        <taxon>Oscillospiraceae</taxon>
        <taxon>Congzhengia</taxon>
    </lineage>
</organism>
<protein>
    <submittedName>
        <fullName evidence="1">PqqD family protein</fullName>
    </submittedName>
</protein>
<accession>A0A926HYT7</accession>
<dbReference type="Pfam" id="PF05402">
    <property type="entry name" value="PqqD"/>
    <property type="match status" value="1"/>
</dbReference>
<dbReference type="RefSeq" id="WP_177679299.1">
    <property type="nucleotide sequence ID" value="NZ_JACRSU010000002.1"/>
</dbReference>
<dbReference type="AlphaFoldDB" id="A0A926HYT7"/>
<dbReference type="Gene3D" id="1.10.10.1150">
    <property type="entry name" value="Coenzyme PQQ synthesis protein D (PqqD)"/>
    <property type="match status" value="1"/>
</dbReference>
<keyword evidence="2" id="KW-1185">Reference proteome</keyword>
<proteinExistence type="predicted"/>
<reference evidence="1" key="1">
    <citation type="submission" date="2020-08" db="EMBL/GenBank/DDBJ databases">
        <title>Genome public.</title>
        <authorList>
            <person name="Liu C."/>
            <person name="Sun Q."/>
        </authorList>
    </citation>
    <scope>NUCLEOTIDE SEQUENCE</scope>
    <source>
        <strain evidence="1">H8</strain>
    </source>
</reference>
<dbReference type="EMBL" id="JACRSU010000002">
    <property type="protein sequence ID" value="MBC8540738.1"/>
    <property type="molecule type" value="Genomic_DNA"/>
</dbReference>
<evidence type="ECO:0000313" key="1">
    <source>
        <dbReference type="EMBL" id="MBC8540738.1"/>
    </source>
</evidence>
<name>A0A926HYT7_9FIRM</name>
<comment type="caution">
    <text evidence="1">The sequence shown here is derived from an EMBL/GenBank/DDBJ whole genome shotgun (WGS) entry which is preliminary data.</text>
</comment>
<gene>
    <name evidence="1" type="ORF">H8698_07075</name>
</gene>
<dbReference type="InterPro" id="IPR041881">
    <property type="entry name" value="PqqD_sf"/>
</dbReference>